<reference evidence="1 2" key="1">
    <citation type="submission" date="2019-12" db="EMBL/GenBank/DDBJ databases">
        <title>Diversity of bacteriophages infecting Dickeya solani isolated in Czechia.</title>
        <authorList>
            <person name="Petrzik K."/>
            <person name="Vacek J."/>
            <person name="Souckova S."/>
            <person name="Kmoch M."/>
            <person name="Kopacka V."/>
            <person name="Sevcik R."/>
            <person name="Koloniuk I."/>
        </authorList>
    </citation>
    <scope>NUCLEOTIDE SEQUENCE [LARGE SCALE GENOMIC DNA]</scope>
</reference>
<keyword evidence="1" id="KW-0547">Nucleotide-binding</keyword>
<evidence type="ECO:0000313" key="2">
    <source>
        <dbReference type="Proteomes" id="UP000594002"/>
    </source>
</evidence>
<sequence>MREYTDWEKMQFERAFNVYCVFMAIKLHFTTKDFDYSLYGPMNYKFETFLAKDAVCKQFARLARRFESSQGEVVENYIIANFIKSPKVWVTTLLTKQARSNYDEYRKLYENFTYNFLEEFEREMIPAIKERNMTFINYVKGTGTGVGHPALLTDIITKHYPMWFLVGLNKIVGFIHLYDTVLKDDIYWNSEAFLLRKTNAVVPDEDTTYSKGRLRELIQAHGI</sequence>
<evidence type="ECO:0000313" key="1">
    <source>
        <dbReference type="EMBL" id="QHB42536.1"/>
    </source>
</evidence>
<dbReference type="SUPFAM" id="SSF48493">
    <property type="entry name" value="gene 59 helicase assembly protein"/>
    <property type="match status" value="1"/>
</dbReference>
<dbReference type="Proteomes" id="UP000594002">
    <property type="component" value="Segment"/>
</dbReference>
<name>A0A7M3T3X6_9CAUD</name>
<keyword evidence="1" id="KW-0378">Hydrolase</keyword>
<dbReference type="InterPro" id="IPR023197">
    <property type="entry name" value="Phage_T4_Gp59_dom_sf"/>
</dbReference>
<keyword evidence="1" id="KW-0067">ATP-binding</keyword>
<proteinExistence type="predicted"/>
<dbReference type="Gene3D" id="1.10.8.60">
    <property type="match status" value="1"/>
</dbReference>
<dbReference type="EMBL" id="MN813053">
    <property type="protein sequence ID" value="QHB42536.1"/>
    <property type="molecule type" value="Genomic_DNA"/>
</dbReference>
<organism evidence="1 2">
    <name type="scientific">Dickeya phage Ds25CZ</name>
    <dbReference type="NCBI Taxonomy" id="2686434"/>
    <lineage>
        <taxon>Viruses</taxon>
        <taxon>Duplodnaviria</taxon>
        <taxon>Heunggongvirae</taxon>
        <taxon>Uroviricota</taxon>
        <taxon>Caudoviricetes</taxon>
        <taxon>Pantevenvirales</taxon>
        <taxon>Ackermannviridae</taxon>
        <taxon>Aglimvirinae</taxon>
        <taxon>Limestonevirus</taxon>
        <taxon>Limestonevirus limestone</taxon>
    </lineage>
</organism>
<protein>
    <submittedName>
        <fullName evidence="1">DNA helicase loader</fullName>
    </submittedName>
</protein>
<dbReference type="GO" id="GO:0004386">
    <property type="term" value="F:helicase activity"/>
    <property type="evidence" value="ECO:0007669"/>
    <property type="project" value="UniProtKB-KW"/>
</dbReference>
<accession>A0A7M3T3X6</accession>
<keyword evidence="1" id="KW-0347">Helicase</keyword>